<evidence type="ECO:0000313" key="2">
    <source>
        <dbReference type="EMBL" id="OWQ95743.1"/>
    </source>
</evidence>
<dbReference type="RefSeq" id="WP_144035779.1">
    <property type="nucleotide sequence ID" value="NZ_BMMC01000002.1"/>
</dbReference>
<accession>A0A246JS31</accession>
<keyword evidence="3" id="KW-1185">Reference proteome</keyword>
<evidence type="ECO:0000256" key="1">
    <source>
        <dbReference type="SAM" id="MobiDB-lite"/>
    </source>
</evidence>
<proteinExistence type="predicted"/>
<dbReference type="EMBL" id="NISK01000003">
    <property type="protein sequence ID" value="OWQ95743.1"/>
    <property type="molecule type" value="Genomic_DNA"/>
</dbReference>
<sequence length="103" mass="11618">MIPNGSDHMIRRALGYMEPRKVGQWARTMICPNITDRDIIRIQRSMSAPRRIGTAKDTGAGPYNSNPLVDDGTLGRKIDAFVAARSKDCGVHPDYYRRSLGWR</sequence>
<organism evidence="2 3">
    <name type="scientific">Sphingopyxis bauzanensis</name>
    <dbReference type="NCBI Taxonomy" id="651663"/>
    <lineage>
        <taxon>Bacteria</taxon>
        <taxon>Pseudomonadati</taxon>
        <taxon>Pseudomonadota</taxon>
        <taxon>Alphaproteobacteria</taxon>
        <taxon>Sphingomonadales</taxon>
        <taxon>Sphingomonadaceae</taxon>
        <taxon>Sphingopyxis</taxon>
    </lineage>
</organism>
<dbReference type="Proteomes" id="UP000197361">
    <property type="component" value="Unassembled WGS sequence"/>
</dbReference>
<protein>
    <submittedName>
        <fullName evidence="2">Uncharacterized protein</fullName>
    </submittedName>
</protein>
<reference evidence="2 3" key="1">
    <citation type="journal article" date="2010" name="Int. J. Syst. Evol. Microbiol.">
        <title>Sphingopyxis bauzanensis sp. nov., a psychrophilic bacterium isolated from soil.</title>
        <authorList>
            <person name="Zhang D.C."/>
            <person name="Liu H.C."/>
            <person name="Xin Y.H."/>
            <person name="Zhou Y.G."/>
            <person name="Schinner F."/>
            <person name="Margesin R."/>
        </authorList>
    </citation>
    <scope>NUCLEOTIDE SEQUENCE [LARGE SCALE GENOMIC DNA]</scope>
    <source>
        <strain evidence="2 3">DSM 22271</strain>
    </source>
</reference>
<feature type="region of interest" description="Disordered" evidence="1">
    <location>
        <begin position="45"/>
        <end position="68"/>
    </location>
</feature>
<comment type="caution">
    <text evidence="2">The sequence shown here is derived from an EMBL/GenBank/DDBJ whole genome shotgun (WGS) entry which is preliminary data.</text>
</comment>
<gene>
    <name evidence="2" type="ORF">CDQ92_13250</name>
</gene>
<dbReference type="AlphaFoldDB" id="A0A246JS31"/>
<name>A0A246JS31_9SPHN</name>
<evidence type="ECO:0000313" key="3">
    <source>
        <dbReference type="Proteomes" id="UP000197361"/>
    </source>
</evidence>